<sequence>MKTGKSVFYSYCEGVANKGPNEVGTFVLDYIKNNIGNDAEELHLFSDGCAGQNRNHAMIRILLSLAAEQNNNIKKIEYYIPKRSHSFLPNNRMFGTAKRHIRKNVRLYTPAEYENLIVEANEKFEI</sequence>
<dbReference type="AlphaFoldDB" id="A0A9P0D5J7"/>
<accession>A0A9P0D5J7</accession>
<organism evidence="1 2">
    <name type="scientific">Psylliodes chrysocephalus</name>
    <dbReference type="NCBI Taxonomy" id="3402493"/>
    <lineage>
        <taxon>Eukaryota</taxon>
        <taxon>Metazoa</taxon>
        <taxon>Ecdysozoa</taxon>
        <taxon>Arthropoda</taxon>
        <taxon>Hexapoda</taxon>
        <taxon>Insecta</taxon>
        <taxon>Pterygota</taxon>
        <taxon>Neoptera</taxon>
        <taxon>Endopterygota</taxon>
        <taxon>Coleoptera</taxon>
        <taxon>Polyphaga</taxon>
        <taxon>Cucujiformia</taxon>
        <taxon>Chrysomeloidea</taxon>
        <taxon>Chrysomelidae</taxon>
        <taxon>Galerucinae</taxon>
        <taxon>Alticini</taxon>
        <taxon>Psylliodes</taxon>
    </lineage>
</organism>
<proteinExistence type="predicted"/>
<protein>
    <submittedName>
        <fullName evidence="1">Uncharacterized protein</fullName>
    </submittedName>
</protein>
<evidence type="ECO:0000313" key="1">
    <source>
        <dbReference type="EMBL" id="CAH1114662.1"/>
    </source>
</evidence>
<evidence type="ECO:0000313" key="2">
    <source>
        <dbReference type="Proteomes" id="UP001153636"/>
    </source>
</evidence>
<dbReference type="Proteomes" id="UP001153636">
    <property type="component" value="Chromosome 8"/>
</dbReference>
<name>A0A9P0D5J7_9CUCU</name>
<keyword evidence="2" id="KW-1185">Reference proteome</keyword>
<dbReference type="OrthoDB" id="6743984at2759"/>
<gene>
    <name evidence="1" type="ORF">PSYICH_LOCUS14050</name>
</gene>
<reference evidence="1" key="1">
    <citation type="submission" date="2022-01" db="EMBL/GenBank/DDBJ databases">
        <authorList>
            <person name="King R."/>
        </authorList>
    </citation>
    <scope>NUCLEOTIDE SEQUENCE</scope>
</reference>
<dbReference type="EMBL" id="OV651820">
    <property type="protein sequence ID" value="CAH1114662.1"/>
    <property type="molecule type" value="Genomic_DNA"/>
</dbReference>